<dbReference type="PRINTS" id="PR00411">
    <property type="entry name" value="PNDRDTASEI"/>
</dbReference>
<comment type="caution">
    <text evidence="7">The sequence shown here is derived from an EMBL/GenBank/DDBJ whole genome shotgun (WGS) entry which is preliminary data.</text>
</comment>
<evidence type="ECO:0000259" key="5">
    <source>
        <dbReference type="Pfam" id="PF22780"/>
    </source>
</evidence>
<reference evidence="7" key="1">
    <citation type="submission" date="2017-05" db="EMBL/GenBank/DDBJ databases">
        <title>The Genome Sequence of Enterococcus sp. 4G2_DIV0659.</title>
        <authorList>
            <consortium name="The Broad Institute Genomics Platform"/>
            <consortium name="The Broad Institute Genomic Center for Infectious Diseases"/>
            <person name="Earl A."/>
            <person name="Manson A."/>
            <person name="Schwartman J."/>
            <person name="Gilmore M."/>
            <person name="Abouelleil A."/>
            <person name="Cao P."/>
            <person name="Chapman S."/>
            <person name="Cusick C."/>
            <person name="Shea T."/>
            <person name="Young S."/>
            <person name="Neafsey D."/>
            <person name="Nusbaum C."/>
            <person name="Birren B."/>
        </authorList>
    </citation>
    <scope>NUCLEOTIDE SEQUENCE [LARGE SCALE GENOMIC DNA]</scope>
    <source>
        <strain evidence="7">4G2_DIV0659</strain>
    </source>
</reference>
<dbReference type="Pfam" id="PF22780">
    <property type="entry name" value="HI0933_like_1st"/>
    <property type="match status" value="1"/>
</dbReference>
<dbReference type="Pfam" id="PF03486">
    <property type="entry name" value="HI0933_like"/>
    <property type="match status" value="1"/>
</dbReference>
<name>A0A242BZ10_9ENTE</name>
<dbReference type="SUPFAM" id="SSF51905">
    <property type="entry name" value="FAD/NAD(P)-binding domain"/>
    <property type="match status" value="1"/>
</dbReference>
<reference evidence="6 8" key="2">
    <citation type="submission" date="2018-07" db="EMBL/GenBank/DDBJ databases">
        <title>The Genome Sequence of Enterococcus sp. DIV0659b.</title>
        <authorList>
            <consortium name="The Broad Institute Genomics Platform"/>
            <consortium name="The Broad Institute Genomic Center for Infectious Diseases"/>
            <person name="Earl A."/>
            <person name="Manson A."/>
            <person name="Schwartman J."/>
            <person name="Gilmore M."/>
            <person name="Abouelleil A."/>
            <person name="Cao P."/>
            <person name="Chapman S."/>
            <person name="Cusick C."/>
            <person name="Shea T."/>
            <person name="Young S."/>
            <person name="Neafsey D."/>
            <person name="Nusbaum C."/>
            <person name="Birren B."/>
        </authorList>
    </citation>
    <scope>NUCLEOTIDE SEQUENCE [LARGE SCALE GENOMIC DNA]</scope>
    <source>
        <strain evidence="6 8">4G2_DIV0659</strain>
    </source>
</reference>
<dbReference type="InterPro" id="IPR057661">
    <property type="entry name" value="RsdA/BaiN/AoA(So)_Rossmann"/>
</dbReference>
<dbReference type="RefSeq" id="WP_086332017.1">
    <property type="nucleotide sequence ID" value="NZ_NGLE02000001.1"/>
</dbReference>
<dbReference type="STRING" id="1834181.A5880_003182"/>
<comment type="cofactor">
    <cofactor evidence="1">
        <name>FAD</name>
        <dbReference type="ChEBI" id="CHEBI:57692"/>
    </cofactor>
</comment>
<feature type="domain" description="RsdA/BaiN/AoA(So)-like insert" evidence="5">
    <location>
        <begin position="192"/>
        <end position="359"/>
    </location>
</feature>
<evidence type="ECO:0000313" key="7">
    <source>
        <dbReference type="EMBL" id="OTO02760.1"/>
    </source>
</evidence>
<organism evidence="7">
    <name type="scientific">Candidatus Enterococcus mansonii</name>
    <dbReference type="NCBI Taxonomy" id="1834181"/>
    <lineage>
        <taxon>Bacteria</taxon>
        <taxon>Bacillati</taxon>
        <taxon>Bacillota</taxon>
        <taxon>Bacilli</taxon>
        <taxon>Lactobacillales</taxon>
        <taxon>Enterococcaceae</taxon>
        <taxon>Enterococcus</taxon>
    </lineage>
</organism>
<evidence type="ECO:0000256" key="1">
    <source>
        <dbReference type="ARBA" id="ARBA00001974"/>
    </source>
</evidence>
<dbReference type="Proteomes" id="UP000195139">
    <property type="component" value="Unassembled WGS sequence"/>
</dbReference>
<dbReference type="AlphaFoldDB" id="A0A242BZ10"/>
<keyword evidence="3" id="KW-0274">FAD</keyword>
<keyword evidence="8" id="KW-1185">Reference proteome</keyword>
<evidence type="ECO:0000256" key="2">
    <source>
        <dbReference type="ARBA" id="ARBA00022630"/>
    </source>
</evidence>
<dbReference type="PANTHER" id="PTHR42887:SF2">
    <property type="entry name" value="OS12G0638800 PROTEIN"/>
    <property type="match status" value="1"/>
</dbReference>
<dbReference type="Gene3D" id="2.40.30.10">
    <property type="entry name" value="Translation factors"/>
    <property type="match status" value="1"/>
</dbReference>
<dbReference type="OrthoDB" id="9773233at2"/>
<keyword evidence="2" id="KW-0285">Flavoprotein</keyword>
<dbReference type="InterPro" id="IPR055178">
    <property type="entry name" value="RsdA/BaiN/AoA(So)-like_dom"/>
</dbReference>
<dbReference type="InterPro" id="IPR036188">
    <property type="entry name" value="FAD/NAD-bd_sf"/>
</dbReference>
<dbReference type="EMBL" id="NGLE01000008">
    <property type="protein sequence ID" value="OTO02760.1"/>
    <property type="molecule type" value="Genomic_DNA"/>
</dbReference>
<evidence type="ECO:0000259" key="4">
    <source>
        <dbReference type="Pfam" id="PF03486"/>
    </source>
</evidence>
<accession>A0A242BZ10</accession>
<feature type="domain" description="RsdA/BaiN/AoA(So)-like Rossmann fold-like" evidence="4">
    <location>
        <begin position="5"/>
        <end position="412"/>
    </location>
</feature>
<evidence type="ECO:0000313" key="8">
    <source>
        <dbReference type="Proteomes" id="UP000195139"/>
    </source>
</evidence>
<dbReference type="SUPFAM" id="SSF160996">
    <property type="entry name" value="HI0933 insert domain-like"/>
    <property type="match status" value="1"/>
</dbReference>
<dbReference type="InterPro" id="IPR004792">
    <property type="entry name" value="BaiN-like"/>
</dbReference>
<proteinExistence type="predicted"/>
<evidence type="ECO:0000256" key="3">
    <source>
        <dbReference type="ARBA" id="ARBA00022827"/>
    </source>
</evidence>
<dbReference type="EMBL" id="NGLE02000001">
    <property type="protein sequence ID" value="MEI5995565.1"/>
    <property type="molecule type" value="Genomic_DNA"/>
</dbReference>
<dbReference type="PANTHER" id="PTHR42887">
    <property type="entry name" value="OS12G0638800 PROTEIN"/>
    <property type="match status" value="1"/>
</dbReference>
<dbReference type="Gene3D" id="3.50.50.60">
    <property type="entry name" value="FAD/NAD(P)-binding domain"/>
    <property type="match status" value="1"/>
</dbReference>
<dbReference type="Gene3D" id="1.10.8.260">
    <property type="entry name" value="HI0933 insert domain-like"/>
    <property type="match status" value="1"/>
</dbReference>
<protein>
    <submittedName>
        <fullName evidence="7">Flavoprotein family protein</fullName>
    </submittedName>
</protein>
<evidence type="ECO:0000313" key="6">
    <source>
        <dbReference type="EMBL" id="MEI5995565.1"/>
    </source>
</evidence>
<dbReference type="NCBIfam" id="TIGR00275">
    <property type="entry name" value="aminoacetone oxidase family FAD-binding enzyme"/>
    <property type="match status" value="1"/>
</dbReference>
<sequence>MKLFDVIVVGAGTSGMMAAIASAKAGSKTLLVEKNKRVGKKLLLTGGGRCNVTNNRPADEIIAHIPGNGKFLYSAFSQFNNYDIMDFFESNGTHLKEEDHGRMFPVTDRSKTIVETLFNQLNELDVTIYTEAKVEKVLRKENQIIGVALEHEKIYAPCVILTTGGRTYPSTGSTGDGYKLAKKLGHTISPLYATESPIISNDLFIKNKTLQGLSLQDVSLSVLNSKGKIVVEHQMDLLFTHFGISGPAALRCSSFVNQELQKNNEQPVILSLDIFPEKEKSTILLEIEAKLKEHPEKSLKNALKNFIPERFLDFLLEQSQLAQVSAKQATPQQLDQFVHLTKNFLMTADKTLPIEKSFVTGGGISLKEVNPKTMESKLINGLFFAGELLDVNGYTGGYNVTAAFVTGHVAGSHAAEIAGYTYLPIDEISAN</sequence>
<gene>
    <name evidence="6" type="ORF">A5880_003156</name>
    <name evidence="7" type="ORF">A5880_003182</name>
</gene>
<dbReference type="InterPro" id="IPR023166">
    <property type="entry name" value="BaiN-like_dom_sf"/>
</dbReference>